<dbReference type="EMBL" id="LRBV02000006">
    <property type="status" value="NOT_ANNOTATED_CDS"/>
    <property type="molecule type" value="Genomic_DNA"/>
</dbReference>
<dbReference type="InParanoid" id="A0A7N2LW23"/>
<evidence type="ECO:0000313" key="3">
    <source>
        <dbReference type="Proteomes" id="UP000594261"/>
    </source>
</evidence>
<evidence type="ECO:0000313" key="2">
    <source>
        <dbReference type="EnsemblPlants" id="QL06p018462:mrna:CDS:1"/>
    </source>
</evidence>
<dbReference type="InterPro" id="IPR025836">
    <property type="entry name" value="Zn_knuckle_CX2CX4HX4C"/>
</dbReference>
<reference evidence="2" key="2">
    <citation type="submission" date="2021-01" db="UniProtKB">
        <authorList>
            <consortium name="EnsemblPlants"/>
        </authorList>
    </citation>
    <scope>IDENTIFICATION</scope>
</reference>
<proteinExistence type="predicted"/>
<dbReference type="AlphaFoldDB" id="A0A7N2LW23"/>
<accession>A0A7N2LW23</accession>
<dbReference type="Pfam" id="PF14392">
    <property type="entry name" value="zf-CCHC_4"/>
    <property type="match status" value="1"/>
</dbReference>
<reference evidence="2 3" key="1">
    <citation type="journal article" date="2016" name="G3 (Bethesda)">
        <title>First Draft Assembly and Annotation of the Genome of a California Endemic Oak Quercus lobata Nee (Fagaceae).</title>
        <authorList>
            <person name="Sork V.L."/>
            <person name="Fitz-Gibbon S.T."/>
            <person name="Puiu D."/>
            <person name="Crepeau M."/>
            <person name="Gugger P.F."/>
            <person name="Sherman R."/>
            <person name="Stevens K."/>
            <person name="Langley C.H."/>
            <person name="Pellegrini M."/>
            <person name="Salzberg S.L."/>
        </authorList>
    </citation>
    <scope>NUCLEOTIDE SEQUENCE [LARGE SCALE GENOMIC DNA]</scope>
    <source>
        <strain evidence="2 3">cv. SW786</strain>
    </source>
</reference>
<dbReference type="EnsemblPlants" id="QL06p018462:mrna">
    <property type="protein sequence ID" value="QL06p018462:mrna:CDS:1"/>
    <property type="gene ID" value="QL06p018462"/>
</dbReference>
<keyword evidence="3" id="KW-1185">Reference proteome</keyword>
<name>A0A7N2LW23_QUELO</name>
<dbReference type="Gramene" id="QL06p018462:mrna">
    <property type="protein sequence ID" value="QL06p018462:mrna:CDS:1"/>
    <property type="gene ID" value="QL06p018462"/>
</dbReference>
<feature type="domain" description="Zinc knuckle CX2CX4HX4C" evidence="1">
    <location>
        <begin position="7"/>
        <end position="54"/>
    </location>
</feature>
<sequence length="181" mass="20610">MRVRVMVDVSQPLCHGMVVTLDDSREFCVSFKYERLPNLSYWCGCLTHNDQDCDRWIESDRSQTDANKEYKAWLKASPWFGARNSIVEVPGFYSKMKEERPGQRRSDEKGNSTAARVTLTTPTSDMLRATYGNSLADLVKSDSFQNNSHSAFMSTDFVHIENNTTGPTHLHMDPGLFTLQT</sequence>
<dbReference type="Proteomes" id="UP000594261">
    <property type="component" value="Chromosome 6"/>
</dbReference>
<organism evidence="2 3">
    <name type="scientific">Quercus lobata</name>
    <name type="common">Valley oak</name>
    <dbReference type="NCBI Taxonomy" id="97700"/>
    <lineage>
        <taxon>Eukaryota</taxon>
        <taxon>Viridiplantae</taxon>
        <taxon>Streptophyta</taxon>
        <taxon>Embryophyta</taxon>
        <taxon>Tracheophyta</taxon>
        <taxon>Spermatophyta</taxon>
        <taxon>Magnoliopsida</taxon>
        <taxon>eudicotyledons</taxon>
        <taxon>Gunneridae</taxon>
        <taxon>Pentapetalae</taxon>
        <taxon>rosids</taxon>
        <taxon>fabids</taxon>
        <taxon>Fagales</taxon>
        <taxon>Fagaceae</taxon>
        <taxon>Quercus</taxon>
    </lineage>
</organism>
<protein>
    <recommendedName>
        <fullName evidence="1">Zinc knuckle CX2CX4HX4C domain-containing protein</fullName>
    </recommendedName>
</protein>
<evidence type="ECO:0000259" key="1">
    <source>
        <dbReference type="Pfam" id="PF14392"/>
    </source>
</evidence>